<evidence type="ECO:0000313" key="7">
    <source>
        <dbReference type="EMBL" id="ORJ28397.1"/>
    </source>
</evidence>
<evidence type="ECO:0000256" key="5">
    <source>
        <dbReference type="RuleBase" id="RU003513"/>
    </source>
</evidence>
<comment type="similarity">
    <text evidence="2 5">Belongs to the UDP-N-acetylglucosamine 2-epimerase family.</text>
</comment>
<dbReference type="EMBL" id="LNVF01000004">
    <property type="protein sequence ID" value="ORJ28397.1"/>
    <property type="molecule type" value="Genomic_DNA"/>
</dbReference>
<dbReference type="RefSeq" id="WP_084911358.1">
    <property type="nucleotide sequence ID" value="NZ_LNVF01000004.1"/>
</dbReference>
<name>A0A1X0WNQ8_STROR</name>
<comment type="caution">
    <text evidence="7">The sequence shown here is derived from an EMBL/GenBank/DDBJ whole genome shotgun (WGS) entry which is preliminary data.</text>
</comment>
<feature type="domain" description="UDP-N-acetylglucosamine 2-epimerase" evidence="6">
    <location>
        <begin position="28"/>
        <end position="365"/>
    </location>
</feature>
<dbReference type="eggNOG" id="COG0381">
    <property type="taxonomic scope" value="Bacteria"/>
</dbReference>
<evidence type="ECO:0000256" key="3">
    <source>
        <dbReference type="ARBA" id="ARBA00038858"/>
    </source>
</evidence>
<dbReference type="Gene3D" id="3.40.50.2000">
    <property type="entry name" value="Glycogen Phosphorylase B"/>
    <property type="match status" value="2"/>
</dbReference>
<dbReference type="SUPFAM" id="SSF53756">
    <property type="entry name" value="UDP-Glycosyltransferase/glycogen phosphorylase"/>
    <property type="match status" value="1"/>
</dbReference>
<dbReference type="InterPro" id="IPR029767">
    <property type="entry name" value="WecB-like"/>
</dbReference>
<dbReference type="InterPro" id="IPR003331">
    <property type="entry name" value="UDP_GlcNAc_Epimerase_2_dom"/>
</dbReference>
<keyword evidence="1 5" id="KW-0413">Isomerase</keyword>
<dbReference type="EC" id="5.1.3.14" evidence="3"/>
<dbReference type="Pfam" id="PF02350">
    <property type="entry name" value="Epimerase_2"/>
    <property type="match status" value="1"/>
</dbReference>
<dbReference type="PANTHER" id="PTHR43174:SF2">
    <property type="entry name" value="UDP-N-ACETYLGLUCOSAMINE 2-EPIMERASE"/>
    <property type="match status" value="1"/>
</dbReference>
<evidence type="ECO:0000259" key="6">
    <source>
        <dbReference type="Pfam" id="PF02350"/>
    </source>
</evidence>
<dbReference type="PANTHER" id="PTHR43174">
    <property type="entry name" value="UDP-N-ACETYLGLUCOSAMINE 2-EPIMERASE"/>
    <property type="match status" value="1"/>
</dbReference>
<dbReference type="CDD" id="cd03786">
    <property type="entry name" value="GTB_UDP-GlcNAc_2-Epimerase"/>
    <property type="match status" value="1"/>
</dbReference>
<evidence type="ECO:0000256" key="1">
    <source>
        <dbReference type="ARBA" id="ARBA00023235"/>
    </source>
</evidence>
<proteinExistence type="inferred from homology"/>
<dbReference type="AlphaFoldDB" id="A0A1X0WNQ8"/>
<organism evidence="7 8">
    <name type="scientific">Streptococcus oralis subsp. tigurinus</name>
    <dbReference type="NCBI Taxonomy" id="1077464"/>
    <lineage>
        <taxon>Bacteria</taxon>
        <taxon>Bacillati</taxon>
        <taxon>Bacillota</taxon>
        <taxon>Bacilli</taxon>
        <taxon>Lactobacillales</taxon>
        <taxon>Streptococcaceae</taxon>
        <taxon>Streptococcus</taxon>
    </lineage>
</organism>
<dbReference type="FunFam" id="3.40.50.2000:FF:000043">
    <property type="entry name" value="UDP-N-acetylglucosamine 2-epimerase"/>
    <property type="match status" value="1"/>
</dbReference>
<accession>A0A1X0WNQ8</accession>
<dbReference type="Proteomes" id="UP000192428">
    <property type="component" value="Unassembled WGS sequence"/>
</dbReference>
<evidence type="ECO:0000256" key="4">
    <source>
        <dbReference type="ARBA" id="ARBA00079400"/>
    </source>
</evidence>
<sequence>MKKLKVMVVFGTRPEAIKMAPLVLELQKHSDSIETITVVTAQHRQMLDQVLETFSIKPHYDLDIMGQNQSLLDITGKILEKFDPIVKQERPDMILVHGDTTTTFVASLVAFYNQVRIGHVEAGLRTFDKYSPFPEEMNRQMTDNLADLYFAPTSESKENLLKENHPESAIVITGNTAIDALKLTVQSDYYHEVLDQLDTDKKLVLVTMHRRENQGQPMRNVFTALREMVDLHQEIEVVYPVHLSPAVQETANDILAGHDRIHLIEPLDVLDFHNLASRSYFIMTDSGGVQEEAPSLGKPVLVLRDTTERPEGVRAGTLKLVGTDPVRVKEAMTALLTDGALYIQMSQAPNPYGDGRASERIVQSIQQYFGAATSVSEFKGGK</sequence>
<evidence type="ECO:0000313" key="8">
    <source>
        <dbReference type="Proteomes" id="UP000192428"/>
    </source>
</evidence>
<reference evidence="7 8" key="1">
    <citation type="journal article" date="2016" name="PLoS ONE">
        <title>Comparative Genomics Analysis of Streptococcus tigurinus Strains Identifies Genetic Elements Specifically and Uniquely Present in Highly Virulent Strains.</title>
        <authorList>
            <person name="Diene S.M."/>
            <person name="Francois P."/>
            <person name="Zbinden A."/>
            <person name="Entenza J.M."/>
            <person name="Resch G."/>
        </authorList>
    </citation>
    <scope>NUCLEOTIDE SEQUENCE [LARGE SCALE GENOMIC DNA]</scope>
    <source>
        <strain evidence="7 8">AZ_8</strain>
    </source>
</reference>
<dbReference type="GO" id="GO:0008761">
    <property type="term" value="F:UDP-N-acetylglucosamine 2-epimerase activity"/>
    <property type="evidence" value="ECO:0007669"/>
    <property type="project" value="UniProtKB-EC"/>
</dbReference>
<dbReference type="NCBIfam" id="TIGR00236">
    <property type="entry name" value="wecB"/>
    <property type="match status" value="1"/>
</dbReference>
<gene>
    <name evidence="7" type="ORF">ATE34_07220</name>
</gene>
<evidence type="ECO:0000256" key="2">
    <source>
        <dbReference type="ARBA" id="ARBA00038209"/>
    </source>
</evidence>
<protein>
    <recommendedName>
        <fullName evidence="3">UDP-N-acetylglucosamine 2-epimerase (non-hydrolyzing)</fullName>
        <ecNumber evidence="3">5.1.3.14</ecNumber>
    </recommendedName>
    <alternativeName>
        <fullName evidence="4">UDP-GlcNAc-2-epimerase</fullName>
    </alternativeName>
</protein>